<dbReference type="FunFam" id="1.10.8.60:FF:000032">
    <property type="entry name" value="Replication factor C subunit 4"/>
    <property type="match status" value="1"/>
</dbReference>
<dbReference type="FunFam" id="3.40.50.300:FF:000237">
    <property type="entry name" value="replication factor C subunit 4"/>
    <property type="match status" value="1"/>
</dbReference>
<accession>A0A165HC63</accession>
<dbReference type="GO" id="GO:0000076">
    <property type="term" value="P:DNA replication checkpoint signaling"/>
    <property type="evidence" value="ECO:0007669"/>
    <property type="project" value="UniProtKB-ARBA"/>
</dbReference>
<name>A0A165HC63_9APHY</name>
<dbReference type="SUPFAM" id="SSF52540">
    <property type="entry name" value="P-loop containing nucleoside triphosphate hydrolases"/>
    <property type="match status" value="1"/>
</dbReference>
<dbReference type="RefSeq" id="XP_040769275.1">
    <property type="nucleotide sequence ID" value="XM_040907887.1"/>
</dbReference>
<dbReference type="Gene3D" id="3.40.50.300">
    <property type="entry name" value="P-loop containing nucleotide triphosphate hydrolases"/>
    <property type="match status" value="1"/>
</dbReference>
<evidence type="ECO:0000256" key="1">
    <source>
        <dbReference type="ARBA" id="ARBA00004123"/>
    </source>
</evidence>
<dbReference type="InterPro" id="IPR013748">
    <property type="entry name" value="Rep_factorC_C"/>
</dbReference>
<dbReference type="GO" id="GO:0003677">
    <property type="term" value="F:DNA binding"/>
    <property type="evidence" value="ECO:0007669"/>
    <property type="project" value="UniProtKB-KW"/>
</dbReference>
<evidence type="ECO:0000256" key="5">
    <source>
        <dbReference type="ARBA" id="ARBA00022840"/>
    </source>
</evidence>
<dbReference type="GO" id="GO:0031391">
    <property type="term" value="C:Elg1 RFC-like complex"/>
    <property type="evidence" value="ECO:0007669"/>
    <property type="project" value="UniProtKB-ARBA"/>
</dbReference>
<evidence type="ECO:0000256" key="7">
    <source>
        <dbReference type="ARBA" id="ARBA00023242"/>
    </source>
</evidence>
<evidence type="ECO:0000256" key="3">
    <source>
        <dbReference type="ARBA" id="ARBA00022705"/>
    </source>
</evidence>
<dbReference type="InterPro" id="IPR003959">
    <property type="entry name" value="ATPase_AAA_core"/>
</dbReference>
<proteinExistence type="inferred from homology"/>
<dbReference type="GO" id="GO:0006281">
    <property type="term" value="P:DNA repair"/>
    <property type="evidence" value="ECO:0007669"/>
    <property type="project" value="UniProtKB-ARBA"/>
</dbReference>
<evidence type="ECO:0000256" key="9">
    <source>
        <dbReference type="ARBA" id="ARBA00075373"/>
    </source>
</evidence>
<dbReference type="PANTHER" id="PTHR11669">
    <property type="entry name" value="REPLICATION FACTOR C / DNA POLYMERASE III GAMMA-TAU SUBUNIT"/>
    <property type="match status" value="1"/>
</dbReference>
<evidence type="ECO:0000259" key="11">
    <source>
        <dbReference type="SMART" id="SM00382"/>
    </source>
</evidence>
<dbReference type="Pfam" id="PF08542">
    <property type="entry name" value="Rep_fac_C"/>
    <property type="match status" value="1"/>
</dbReference>
<dbReference type="GO" id="GO:0016887">
    <property type="term" value="F:ATP hydrolysis activity"/>
    <property type="evidence" value="ECO:0007669"/>
    <property type="project" value="InterPro"/>
</dbReference>
<keyword evidence="5" id="KW-0067">ATP-binding</keyword>
<dbReference type="EMBL" id="KV427607">
    <property type="protein sequence ID" value="KZT11535.1"/>
    <property type="molecule type" value="Genomic_DNA"/>
</dbReference>
<dbReference type="InterPro" id="IPR027417">
    <property type="entry name" value="P-loop_NTPase"/>
</dbReference>
<dbReference type="Gene3D" id="1.20.272.10">
    <property type="match status" value="1"/>
</dbReference>
<evidence type="ECO:0000313" key="12">
    <source>
        <dbReference type="EMBL" id="KZT11535.1"/>
    </source>
</evidence>
<dbReference type="PANTHER" id="PTHR11669:SF20">
    <property type="entry name" value="REPLICATION FACTOR C SUBUNIT 4"/>
    <property type="match status" value="1"/>
</dbReference>
<comment type="subcellular location">
    <subcellularLocation>
        <location evidence="1">Nucleus</location>
    </subcellularLocation>
</comment>
<evidence type="ECO:0000313" key="13">
    <source>
        <dbReference type="Proteomes" id="UP000076871"/>
    </source>
</evidence>
<dbReference type="OrthoDB" id="4199794at2759"/>
<feature type="region of interest" description="Disordered" evidence="10">
    <location>
        <begin position="1"/>
        <end position="22"/>
    </location>
</feature>
<dbReference type="GO" id="GO:0003689">
    <property type="term" value="F:DNA clamp loader activity"/>
    <property type="evidence" value="ECO:0007669"/>
    <property type="project" value="TreeGrafter"/>
</dbReference>
<dbReference type="Pfam" id="PF00004">
    <property type="entry name" value="AAA"/>
    <property type="match status" value="1"/>
</dbReference>
<dbReference type="Gene3D" id="1.10.8.60">
    <property type="match status" value="1"/>
</dbReference>
<sequence>MSFFQPHAPKASRRPAIDPKHQPWVEKYRPQTIDDVSAQEHTVAVLRKTLTSSDLPHMLFYGPPGTGKTSTILALARQLYGPDNFRSRVLELNASDERGISIVREKIKNFARQTPRAQVIASDGKTYPCPPYKIIILDEADSMTQDAQAALRRIMENYARITRFCLVCNYVTRIIEPLASRCSKFRFKPLDPASTSTRLAQIAAAENVSVADEVITALINTSNGDLRRSITYLQSASRLSMSTDPPTDITSNDIQEIAGVIPNPVIHDFAKILGVEIISVDATDVDDGADSRAKSYDGVRNKVKEIIRQGYSASQILSQLHDLVIEHPTLSARQKSRCALVFAEADKALCDGADEELWVLEVGLRVYKALST</sequence>
<feature type="domain" description="AAA+ ATPase" evidence="11">
    <location>
        <begin position="54"/>
        <end position="191"/>
    </location>
</feature>
<keyword evidence="12" id="KW-0378">Hydrolase</keyword>
<dbReference type="AlphaFoldDB" id="A0A165HC63"/>
<dbReference type="GeneID" id="63824916"/>
<dbReference type="Pfam" id="PF21960">
    <property type="entry name" value="RCF1-5-like_lid"/>
    <property type="match status" value="1"/>
</dbReference>
<evidence type="ECO:0000256" key="6">
    <source>
        <dbReference type="ARBA" id="ARBA00023125"/>
    </source>
</evidence>
<dbReference type="InParanoid" id="A0A165HC63"/>
<keyword evidence="4" id="KW-0547">Nucleotide-binding</keyword>
<reference evidence="12 13" key="1">
    <citation type="journal article" date="2016" name="Mol. Biol. Evol.">
        <title>Comparative Genomics of Early-Diverging Mushroom-Forming Fungi Provides Insights into the Origins of Lignocellulose Decay Capabilities.</title>
        <authorList>
            <person name="Nagy L.G."/>
            <person name="Riley R."/>
            <person name="Tritt A."/>
            <person name="Adam C."/>
            <person name="Daum C."/>
            <person name="Floudas D."/>
            <person name="Sun H."/>
            <person name="Yadav J.S."/>
            <person name="Pangilinan J."/>
            <person name="Larsson K.H."/>
            <person name="Matsuura K."/>
            <person name="Barry K."/>
            <person name="Labutti K."/>
            <person name="Kuo R."/>
            <person name="Ohm R.A."/>
            <person name="Bhattacharya S.S."/>
            <person name="Shirouzu T."/>
            <person name="Yoshinaga Y."/>
            <person name="Martin F.M."/>
            <person name="Grigoriev I.V."/>
            <person name="Hibbett D.S."/>
        </authorList>
    </citation>
    <scope>NUCLEOTIDE SEQUENCE [LARGE SCALE GENOMIC DNA]</scope>
    <source>
        <strain evidence="12 13">93-53</strain>
    </source>
</reference>
<dbReference type="FunFam" id="1.20.272.10:FF:000011">
    <property type="entry name" value="Replication factor C subunit 2"/>
    <property type="match status" value="1"/>
</dbReference>
<dbReference type="FunCoup" id="A0A165HC63">
    <property type="interactions" value="418"/>
</dbReference>
<dbReference type="GO" id="GO:0005634">
    <property type="term" value="C:nucleus"/>
    <property type="evidence" value="ECO:0007669"/>
    <property type="project" value="UniProtKB-SubCell"/>
</dbReference>
<keyword evidence="13" id="KW-1185">Reference proteome</keyword>
<dbReference type="Proteomes" id="UP000076871">
    <property type="component" value="Unassembled WGS sequence"/>
</dbReference>
<evidence type="ECO:0000256" key="2">
    <source>
        <dbReference type="ARBA" id="ARBA00005378"/>
    </source>
</evidence>
<keyword evidence="3" id="KW-0235">DNA replication</keyword>
<dbReference type="InterPro" id="IPR047854">
    <property type="entry name" value="RFC_lid"/>
</dbReference>
<dbReference type="CDD" id="cd18140">
    <property type="entry name" value="HLD_clamp_RFC"/>
    <property type="match status" value="1"/>
</dbReference>
<dbReference type="InterPro" id="IPR008921">
    <property type="entry name" value="DNA_pol3_clamp-load_cplx_C"/>
</dbReference>
<protein>
    <recommendedName>
        <fullName evidence="8">Replication factor C subunit 2</fullName>
    </recommendedName>
    <alternativeName>
        <fullName evidence="9">Activator 1 41 kDa subunit</fullName>
    </alternativeName>
</protein>
<dbReference type="SMART" id="SM00382">
    <property type="entry name" value="AAA"/>
    <property type="match status" value="1"/>
</dbReference>
<dbReference type="InterPro" id="IPR003593">
    <property type="entry name" value="AAA+_ATPase"/>
</dbReference>
<keyword evidence="7" id="KW-0539">Nucleus</keyword>
<organism evidence="12 13">
    <name type="scientific">Laetiporus sulphureus 93-53</name>
    <dbReference type="NCBI Taxonomy" id="1314785"/>
    <lineage>
        <taxon>Eukaryota</taxon>
        <taxon>Fungi</taxon>
        <taxon>Dikarya</taxon>
        <taxon>Basidiomycota</taxon>
        <taxon>Agaricomycotina</taxon>
        <taxon>Agaricomycetes</taxon>
        <taxon>Polyporales</taxon>
        <taxon>Laetiporus</taxon>
    </lineage>
</organism>
<comment type="similarity">
    <text evidence="2">Belongs to the activator 1 small subunits family.</text>
</comment>
<dbReference type="SUPFAM" id="SSF48019">
    <property type="entry name" value="post-AAA+ oligomerization domain-like"/>
    <property type="match status" value="1"/>
</dbReference>
<dbReference type="InterPro" id="IPR050238">
    <property type="entry name" value="DNA_Rep/Repair_Clamp_Loader"/>
</dbReference>
<dbReference type="GO" id="GO:0006271">
    <property type="term" value="P:DNA strand elongation involved in DNA replication"/>
    <property type="evidence" value="ECO:0007669"/>
    <property type="project" value="UniProtKB-ARBA"/>
</dbReference>
<dbReference type="CDD" id="cd00009">
    <property type="entry name" value="AAA"/>
    <property type="match status" value="1"/>
</dbReference>
<dbReference type="STRING" id="1314785.A0A165HC63"/>
<evidence type="ECO:0000256" key="8">
    <source>
        <dbReference type="ARBA" id="ARBA00040745"/>
    </source>
</evidence>
<gene>
    <name evidence="12" type="ORF">LAESUDRAFT_720784</name>
</gene>
<evidence type="ECO:0000256" key="10">
    <source>
        <dbReference type="SAM" id="MobiDB-lite"/>
    </source>
</evidence>
<evidence type="ECO:0000256" key="4">
    <source>
        <dbReference type="ARBA" id="ARBA00022741"/>
    </source>
</evidence>
<keyword evidence="6" id="KW-0238">DNA-binding</keyword>
<dbReference type="GO" id="GO:0005663">
    <property type="term" value="C:DNA replication factor C complex"/>
    <property type="evidence" value="ECO:0007669"/>
    <property type="project" value="TreeGrafter"/>
</dbReference>
<dbReference type="GO" id="GO:0005524">
    <property type="term" value="F:ATP binding"/>
    <property type="evidence" value="ECO:0007669"/>
    <property type="project" value="UniProtKB-KW"/>
</dbReference>